<evidence type="ECO:0000313" key="3">
    <source>
        <dbReference type="Proteomes" id="UP000515511"/>
    </source>
</evidence>
<evidence type="ECO:0000313" key="2">
    <source>
        <dbReference type="EMBL" id="QNE35774.1"/>
    </source>
</evidence>
<dbReference type="KEGG" id="lse:F1C12_11980"/>
<accession>A0A7G6YBA9</accession>
<dbReference type="GO" id="GO:0016020">
    <property type="term" value="C:membrane"/>
    <property type="evidence" value="ECO:0007669"/>
    <property type="project" value="TreeGrafter"/>
</dbReference>
<evidence type="ECO:0000259" key="1">
    <source>
        <dbReference type="Pfam" id="PF00561"/>
    </source>
</evidence>
<dbReference type="GO" id="GO:0016787">
    <property type="term" value="F:hydrolase activity"/>
    <property type="evidence" value="ECO:0007669"/>
    <property type="project" value="UniProtKB-KW"/>
</dbReference>
<sequence length="260" mass="27697">MPDLTLSRAGAALSYDVTGDGPTVLQAHGLTSSRDADLDLLDLRRLAEHGRRLVRYDAAGHGRSAGPDDPERYRWTTLADDLFAVLDAVGQTEPVDAVGISMGTGTILTAAVRHPERFRRLVLGLPPTAWETRPAQAAIYGQMADLLETQGWDALMSLMAASALALPPVLAERGVTPEPQLQPATAPAVLRGAALSDLPSPKRIATLRMPVLLLPWAGDAGHPLSTAERLHELIPGSELFVAESAADADTWPERVEAFLG</sequence>
<dbReference type="EMBL" id="CP043641">
    <property type="protein sequence ID" value="QNE35774.1"/>
    <property type="molecule type" value="Genomic_DNA"/>
</dbReference>
<dbReference type="SUPFAM" id="SSF53474">
    <property type="entry name" value="alpha/beta-Hydrolases"/>
    <property type="match status" value="1"/>
</dbReference>
<dbReference type="Proteomes" id="UP000515511">
    <property type="component" value="Chromosome"/>
</dbReference>
<dbReference type="InterPro" id="IPR000073">
    <property type="entry name" value="AB_hydrolase_1"/>
</dbReference>
<organism evidence="2 3">
    <name type="scientific">Leifsonia shinshuensis</name>
    <dbReference type="NCBI Taxonomy" id="150026"/>
    <lineage>
        <taxon>Bacteria</taxon>
        <taxon>Bacillati</taxon>
        <taxon>Actinomycetota</taxon>
        <taxon>Actinomycetes</taxon>
        <taxon>Micrococcales</taxon>
        <taxon>Microbacteriaceae</taxon>
        <taxon>Leifsonia</taxon>
    </lineage>
</organism>
<dbReference type="InterPro" id="IPR029058">
    <property type="entry name" value="AB_hydrolase_fold"/>
</dbReference>
<dbReference type="Pfam" id="PF00561">
    <property type="entry name" value="Abhydrolase_1"/>
    <property type="match status" value="1"/>
</dbReference>
<dbReference type="PANTHER" id="PTHR43798:SF20">
    <property type="entry name" value="2-SUCCINYL-6-HYDROXY-2,4-CYCLOHEXADIENE-1-CARBOXYLATE SYNTHASE-RELATED"/>
    <property type="match status" value="1"/>
</dbReference>
<keyword evidence="2" id="KW-0378">Hydrolase</keyword>
<name>A0A7G6YBA9_9MICO</name>
<proteinExistence type="predicted"/>
<dbReference type="InterPro" id="IPR050266">
    <property type="entry name" value="AB_hydrolase_sf"/>
</dbReference>
<dbReference type="PANTHER" id="PTHR43798">
    <property type="entry name" value="MONOACYLGLYCEROL LIPASE"/>
    <property type="match status" value="1"/>
</dbReference>
<reference evidence="3" key="1">
    <citation type="submission" date="2019-09" db="EMBL/GenBank/DDBJ databases">
        <title>Antimicrobial potential of Antarctic Bacteria.</title>
        <authorList>
            <person name="Benaud N."/>
            <person name="Edwards R.J."/>
            <person name="Ferrari B.C."/>
        </authorList>
    </citation>
    <scope>NUCLEOTIDE SEQUENCE [LARGE SCALE GENOMIC DNA]</scope>
    <source>
        <strain evidence="3">INR9</strain>
    </source>
</reference>
<dbReference type="AlphaFoldDB" id="A0A7G6YBA9"/>
<protein>
    <submittedName>
        <fullName evidence="2">Alpha/beta hydrolase</fullName>
    </submittedName>
</protein>
<dbReference type="Gene3D" id="3.40.50.1820">
    <property type="entry name" value="alpha/beta hydrolase"/>
    <property type="match status" value="1"/>
</dbReference>
<gene>
    <name evidence="2" type="ORF">F1C12_11980</name>
</gene>
<dbReference type="PRINTS" id="PR00111">
    <property type="entry name" value="ABHYDROLASE"/>
</dbReference>
<dbReference type="RefSeq" id="WP_185275238.1">
    <property type="nucleotide sequence ID" value="NZ_CP043641.1"/>
</dbReference>
<feature type="domain" description="AB hydrolase-1" evidence="1">
    <location>
        <begin position="22"/>
        <end position="126"/>
    </location>
</feature>